<feature type="transmembrane region" description="Helical" evidence="6">
    <location>
        <begin position="297"/>
        <end position="314"/>
    </location>
</feature>
<sequence length="324" mass="33750">MTLTAAKPLIRRHAEIGIFLIGAVLIVLFATTSDGRWANLYNIGTILQVTATLGLMSLGVALVIGTGEIDISVGSTFGMGALVYLWIAPVVDPALAAFAAIAVGAAIGLVNGLLVTRTGTPSLIITLGTLMIFRGIAIALTEGFSFSVPYAARKGWSYHLLGGGELLGFNTALYWLVLGLVILTVMLKAMPFGNRLLAVGGSAESAHSRGVRVDRVKLSAFILCGVLAAFAGTLEAGKLGFADGSMGRLMELQAIASCVLGGCLLAGGRVSLIGALMGAFVLSSIQSYLVVTGVRPQWFILILGLIVVIAAYGDRSLRQWALRK</sequence>
<accession>A0A1E3V6B1</accession>
<dbReference type="OrthoDB" id="192433at2"/>
<dbReference type="GO" id="GO:0005886">
    <property type="term" value="C:plasma membrane"/>
    <property type="evidence" value="ECO:0007669"/>
    <property type="project" value="UniProtKB-SubCell"/>
</dbReference>
<evidence type="ECO:0000256" key="4">
    <source>
        <dbReference type="ARBA" id="ARBA00022989"/>
    </source>
</evidence>
<comment type="caution">
    <text evidence="7">The sequence shown here is derived from an EMBL/GenBank/DDBJ whole genome shotgun (WGS) entry which is preliminary data.</text>
</comment>
<feature type="transmembrane region" description="Helical" evidence="6">
    <location>
        <begin position="12"/>
        <end position="31"/>
    </location>
</feature>
<feature type="transmembrane region" description="Helical" evidence="6">
    <location>
        <begin position="166"/>
        <end position="187"/>
    </location>
</feature>
<dbReference type="Proteomes" id="UP000094342">
    <property type="component" value="Unassembled WGS sequence"/>
</dbReference>
<protein>
    <submittedName>
        <fullName evidence="7">Ribose ABC transporter</fullName>
    </submittedName>
</protein>
<reference evidence="8" key="1">
    <citation type="submission" date="2016-05" db="EMBL/GenBank/DDBJ databases">
        <authorList>
            <person name="Li Y."/>
        </authorList>
    </citation>
    <scope>NUCLEOTIDE SEQUENCE [LARGE SCALE GENOMIC DNA]</scope>
    <source>
        <strain evidence="8">YIC4027</strain>
    </source>
</reference>
<keyword evidence="4 6" id="KW-1133">Transmembrane helix</keyword>
<feature type="transmembrane region" description="Helical" evidence="6">
    <location>
        <begin position="272"/>
        <end position="291"/>
    </location>
</feature>
<keyword evidence="2" id="KW-1003">Cell membrane</keyword>
<name>A0A1E3V6B1_9HYPH</name>
<feature type="transmembrane region" description="Helical" evidence="6">
    <location>
        <begin position="216"/>
        <end position="234"/>
    </location>
</feature>
<evidence type="ECO:0000256" key="3">
    <source>
        <dbReference type="ARBA" id="ARBA00022692"/>
    </source>
</evidence>
<keyword evidence="3 6" id="KW-0812">Transmembrane</keyword>
<feature type="transmembrane region" description="Helical" evidence="6">
    <location>
        <begin position="43"/>
        <end position="64"/>
    </location>
</feature>
<feature type="transmembrane region" description="Helical" evidence="6">
    <location>
        <begin position="94"/>
        <end position="116"/>
    </location>
</feature>
<feature type="transmembrane region" description="Helical" evidence="6">
    <location>
        <begin position="246"/>
        <end position="265"/>
    </location>
</feature>
<keyword evidence="8" id="KW-1185">Reference proteome</keyword>
<evidence type="ECO:0000256" key="1">
    <source>
        <dbReference type="ARBA" id="ARBA00004651"/>
    </source>
</evidence>
<evidence type="ECO:0000256" key="6">
    <source>
        <dbReference type="SAM" id="Phobius"/>
    </source>
</evidence>
<dbReference type="CDD" id="cd06579">
    <property type="entry name" value="TM_PBP1_transp_AraH_like"/>
    <property type="match status" value="1"/>
</dbReference>
<dbReference type="AlphaFoldDB" id="A0A1E3V6B1"/>
<keyword evidence="5 6" id="KW-0472">Membrane</keyword>
<feature type="transmembrane region" description="Helical" evidence="6">
    <location>
        <begin position="71"/>
        <end position="88"/>
    </location>
</feature>
<dbReference type="PANTHER" id="PTHR32196">
    <property type="entry name" value="ABC TRANSPORTER PERMEASE PROTEIN YPHD-RELATED-RELATED"/>
    <property type="match status" value="1"/>
</dbReference>
<gene>
    <name evidence="7" type="ORF">A8M32_24570</name>
</gene>
<evidence type="ECO:0000313" key="8">
    <source>
        <dbReference type="Proteomes" id="UP000094342"/>
    </source>
</evidence>
<dbReference type="RefSeq" id="WP_069461035.1">
    <property type="nucleotide sequence ID" value="NZ_LYBW01000064.1"/>
</dbReference>
<feature type="transmembrane region" description="Helical" evidence="6">
    <location>
        <begin position="123"/>
        <end position="146"/>
    </location>
</feature>
<proteinExistence type="predicted"/>
<organism evidence="7 8">
    <name type="scientific">Sinorhizobium alkalisoli</name>
    <dbReference type="NCBI Taxonomy" id="1752398"/>
    <lineage>
        <taxon>Bacteria</taxon>
        <taxon>Pseudomonadati</taxon>
        <taxon>Pseudomonadota</taxon>
        <taxon>Alphaproteobacteria</taxon>
        <taxon>Hyphomicrobiales</taxon>
        <taxon>Rhizobiaceae</taxon>
        <taxon>Sinorhizobium/Ensifer group</taxon>
        <taxon>Sinorhizobium</taxon>
    </lineage>
</organism>
<dbReference type="Pfam" id="PF02653">
    <property type="entry name" value="BPD_transp_2"/>
    <property type="match status" value="1"/>
</dbReference>
<dbReference type="STRING" id="1752398.A8M32_24570"/>
<dbReference type="InterPro" id="IPR001851">
    <property type="entry name" value="ABC_transp_permease"/>
</dbReference>
<dbReference type="EMBL" id="LYBW01000064">
    <property type="protein sequence ID" value="ODR88651.1"/>
    <property type="molecule type" value="Genomic_DNA"/>
</dbReference>
<evidence type="ECO:0000256" key="5">
    <source>
        <dbReference type="ARBA" id="ARBA00023136"/>
    </source>
</evidence>
<comment type="subcellular location">
    <subcellularLocation>
        <location evidence="1">Cell membrane</location>
        <topology evidence="1">Multi-pass membrane protein</topology>
    </subcellularLocation>
</comment>
<evidence type="ECO:0000313" key="7">
    <source>
        <dbReference type="EMBL" id="ODR88651.1"/>
    </source>
</evidence>
<dbReference type="GO" id="GO:0022857">
    <property type="term" value="F:transmembrane transporter activity"/>
    <property type="evidence" value="ECO:0007669"/>
    <property type="project" value="InterPro"/>
</dbReference>
<evidence type="ECO:0000256" key="2">
    <source>
        <dbReference type="ARBA" id="ARBA00022475"/>
    </source>
</evidence>